<accession>A0ABV1WQA8</accession>
<evidence type="ECO:0000259" key="3">
    <source>
        <dbReference type="SMART" id="SM00822"/>
    </source>
</evidence>
<evidence type="ECO:0000313" key="5">
    <source>
        <dbReference type="Proteomes" id="UP001474181"/>
    </source>
</evidence>
<keyword evidence="5" id="KW-1185">Reference proteome</keyword>
<dbReference type="PANTHER" id="PTHR48107">
    <property type="entry name" value="NADPH-DEPENDENT ALDEHYDE REDUCTASE-LIKE PROTEIN, CHLOROPLASTIC-RELATED"/>
    <property type="match status" value="1"/>
</dbReference>
<name>A0ABV1WQA8_9ACTN</name>
<evidence type="ECO:0000313" key="4">
    <source>
        <dbReference type="EMBL" id="MER7179056.1"/>
    </source>
</evidence>
<dbReference type="SMART" id="SM00822">
    <property type="entry name" value="PKS_KR"/>
    <property type="match status" value="1"/>
</dbReference>
<dbReference type="InterPro" id="IPR002347">
    <property type="entry name" value="SDR_fam"/>
</dbReference>
<comment type="caution">
    <text evidence="4">The sequence shown here is derived from an EMBL/GenBank/DDBJ whole genome shotgun (WGS) entry which is preliminary data.</text>
</comment>
<comment type="similarity">
    <text evidence="1">Belongs to the short-chain dehydrogenases/reductases (SDR) family.</text>
</comment>
<dbReference type="Proteomes" id="UP001474181">
    <property type="component" value="Unassembled WGS sequence"/>
</dbReference>
<reference evidence="4 5" key="1">
    <citation type="submission" date="2024-06" db="EMBL/GenBank/DDBJ databases">
        <title>The Natural Products Discovery Center: Release of the First 8490 Sequenced Strains for Exploring Actinobacteria Biosynthetic Diversity.</title>
        <authorList>
            <person name="Kalkreuter E."/>
            <person name="Kautsar S.A."/>
            <person name="Yang D."/>
            <person name="Bader C.D."/>
            <person name="Teijaro C.N."/>
            <person name="Fluegel L."/>
            <person name="Davis C.M."/>
            <person name="Simpson J.R."/>
            <person name="Lauterbach L."/>
            <person name="Steele A.D."/>
            <person name="Gui C."/>
            <person name="Meng S."/>
            <person name="Li G."/>
            <person name="Viehrig K."/>
            <person name="Ye F."/>
            <person name="Su P."/>
            <person name="Kiefer A.F."/>
            <person name="Nichols A."/>
            <person name="Cepeda A.J."/>
            <person name="Yan W."/>
            <person name="Fan B."/>
            <person name="Jiang Y."/>
            <person name="Adhikari A."/>
            <person name="Zheng C.-J."/>
            <person name="Schuster L."/>
            <person name="Cowan T.M."/>
            <person name="Smanski M.J."/>
            <person name="Chevrette M.G."/>
            <person name="De Carvalho L.P.S."/>
            <person name="Shen B."/>
        </authorList>
    </citation>
    <scope>NUCLEOTIDE SEQUENCE [LARGE SCALE GENOMIC DNA]</scope>
    <source>
        <strain evidence="4 5">NPDC000234</strain>
    </source>
</reference>
<dbReference type="Gene3D" id="3.40.50.720">
    <property type="entry name" value="NAD(P)-binding Rossmann-like Domain"/>
    <property type="match status" value="1"/>
</dbReference>
<dbReference type="InterPro" id="IPR036291">
    <property type="entry name" value="NAD(P)-bd_dom_sf"/>
</dbReference>
<dbReference type="InterPro" id="IPR057326">
    <property type="entry name" value="KR_dom"/>
</dbReference>
<dbReference type="SUPFAM" id="SSF51735">
    <property type="entry name" value="NAD(P)-binding Rossmann-fold domains"/>
    <property type="match status" value="1"/>
</dbReference>
<dbReference type="EMBL" id="JBEPEK010000028">
    <property type="protein sequence ID" value="MER7179056.1"/>
    <property type="molecule type" value="Genomic_DNA"/>
</dbReference>
<dbReference type="PANTHER" id="PTHR48107:SF7">
    <property type="entry name" value="RE15974P"/>
    <property type="match status" value="1"/>
</dbReference>
<feature type="domain" description="Ketoreductase" evidence="3">
    <location>
        <begin position="7"/>
        <end position="197"/>
    </location>
</feature>
<dbReference type="Pfam" id="PF13561">
    <property type="entry name" value="adh_short_C2"/>
    <property type="match status" value="1"/>
</dbReference>
<sequence length="251" mass="26390">MRDLTGKTALLTGSARGIGKAIALRYARLGANIVVNYASSAKDADATVAEIERLGAEAIAVQADMSVVPDIQRLFAEAADRFGQVDIAVANAGVELIGIDFLDITEEQFDRLFAINTRGTFFTLQAAARHVVDGGRIIYVGSSTTTVPVRGEGLYGSSKTAPRYAVQVLAQELADRGVTVNTILPTAIEGAGVFTEPDPDHPVRQFVARPGRIGRRMGTVDDVADAAEYLASGLAAWISGQSLLISGGALQ</sequence>
<proteinExistence type="inferred from homology"/>
<protein>
    <submittedName>
        <fullName evidence="4">SDR family oxidoreductase</fullName>
    </submittedName>
</protein>
<dbReference type="PRINTS" id="PR00081">
    <property type="entry name" value="GDHRDH"/>
</dbReference>
<gene>
    <name evidence="4" type="ORF">ABT404_06155</name>
</gene>
<evidence type="ECO:0000256" key="1">
    <source>
        <dbReference type="ARBA" id="ARBA00006484"/>
    </source>
</evidence>
<organism evidence="4 5">
    <name type="scientific">Streptomyces hyaluromycini</name>
    <dbReference type="NCBI Taxonomy" id="1377993"/>
    <lineage>
        <taxon>Bacteria</taxon>
        <taxon>Bacillati</taxon>
        <taxon>Actinomycetota</taxon>
        <taxon>Actinomycetes</taxon>
        <taxon>Kitasatosporales</taxon>
        <taxon>Streptomycetaceae</taxon>
        <taxon>Streptomyces</taxon>
    </lineage>
</organism>
<evidence type="ECO:0000256" key="2">
    <source>
        <dbReference type="ARBA" id="ARBA00023002"/>
    </source>
</evidence>
<dbReference type="RefSeq" id="WP_350777920.1">
    <property type="nucleotide sequence ID" value="NZ_JBEPEK010000028.1"/>
</dbReference>
<keyword evidence="2" id="KW-0560">Oxidoreductase</keyword>